<comment type="caution">
    <text evidence="3">The sequence shown here is derived from an EMBL/GenBank/DDBJ whole genome shotgun (WGS) entry which is preliminary data.</text>
</comment>
<dbReference type="Gene3D" id="1.20.5.510">
    <property type="entry name" value="Single helix bin"/>
    <property type="match status" value="1"/>
</dbReference>
<feature type="compositionally biased region" description="Low complexity" evidence="1">
    <location>
        <begin position="40"/>
        <end position="61"/>
    </location>
</feature>
<feature type="region of interest" description="Disordered" evidence="1">
    <location>
        <begin position="92"/>
        <end position="117"/>
    </location>
</feature>
<dbReference type="AlphaFoldDB" id="A0A9P7RNV0"/>
<feature type="compositionally biased region" description="Polar residues" evidence="1">
    <location>
        <begin position="19"/>
        <end position="39"/>
    </location>
</feature>
<dbReference type="CDD" id="cd12087">
    <property type="entry name" value="TM_EGFR-like"/>
    <property type="match status" value="1"/>
</dbReference>
<dbReference type="OrthoDB" id="3051994at2759"/>
<protein>
    <submittedName>
        <fullName evidence="3">Uncharacterized protein</fullName>
    </submittedName>
</protein>
<keyword evidence="4" id="KW-1185">Reference proteome</keyword>
<keyword evidence="2" id="KW-0472">Membrane</keyword>
<evidence type="ECO:0000256" key="2">
    <source>
        <dbReference type="SAM" id="Phobius"/>
    </source>
</evidence>
<dbReference type="Proteomes" id="UP001049176">
    <property type="component" value="Chromosome 10"/>
</dbReference>
<dbReference type="EMBL" id="CM032190">
    <property type="protein sequence ID" value="KAG7086586.1"/>
    <property type="molecule type" value="Genomic_DNA"/>
</dbReference>
<evidence type="ECO:0000256" key="1">
    <source>
        <dbReference type="SAM" id="MobiDB-lite"/>
    </source>
</evidence>
<feature type="region of interest" description="Disordered" evidence="1">
    <location>
        <begin position="1"/>
        <end position="61"/>
    </location>
</feature>
<dbReference type="KEGG" id="more:E1B28_002532"/>
<evidence type="ECO:0000313" key="4">
    <source>
        <dbReference type="Proteomes" id="UP001049176"/>
    </source>
</evidence>
<keyword evidence="2" id="KW-0812">Transmembrane</keyword>
<gene>
    <name evidence="3" type="ORF">E1B28_002532</name>
</gene>
<feature type="transmembrane region" description="Helical" evidence="2">
    <location>
        <begin position="60"/>
        <end position="84"/>
    </location>
</feature>
<sequence>MSSVKPPATPDGNPGIDVEQTTNPVSGDGFQTSEPVSSIPTQSLSDSTPSSTPSSTPTNAGVIAGGVISGVVLLALIIGAFILVRRRKRRMAPSSEFLAQNPHWRAGTPNSLSELNGDKLPLTQGSYIYPLAPEKQQRGSELA</sequence>
<organism evidence="3 4">
    <name type="scientific">Marasmius oreades</name>
    <name type="common">fairy-ring Marasmius</name>
    <dbReference type="NCBI Taxonomy" id="181124"/>
    <lineage>
        <taxon>Eukaryota</taxon>
        <taxon>Fungi</taxon>
        <taxon>Dikarya</taxon>
        <taxon>Basidiomycota</taxon>
        <taxon>Agaricomycotina</taxon>
        <taxon>Agaricomycetes</taxon>
        <taxon>Agaricomycetidae</taxon>
        <taxon>Agaricales</taxon>
        <taxon>Marasmiineae</taxon>
        <taxon>Marasmiaceae</taxon>
        <taxon>Marasmius</taxon>
    </lineage>
</organism>
<evidence type="ECO:0000313" key="3">
    <source>
        <dbReference type="EMBL" id="KAG7086586.1"/>
    </source>
</evidence>
<accession>A0A9P7RNV0</accession>
<reference evidence="3" key="1">
    <citation type="journal article" date="2021" name="Genome Biol. Evol.">
        <title>The assembled and annotated genome of the fairy-ring fungus Marasmius oreades.</title>
        <authorList>
            <person name="Hiltunen M."/>
            <person name="Ament-Velasquez S.L."/>
            <person name="Johannesson H."/>
        </authorList>
    </citation>
    <scope>NUCLEOTIDE SEQUENCE</scope>
    <source>
        <strain evidence="3">03SP1</strain>
    </source>
</reference>
<dbReference type="RefSeq" id="XP_043003057.1">
    <property type="nucleotide sequence ID" value="XM_043159456.1"/>
</dbReference>
<dbReference type="GeneID" id="66071608"/>
<name>A0A9P7RNV0_9AGAR</name>
<proteinExistence type="predicted"/>
<keyword evidence="2" id="KW-1133">Transmembrane helix</keyword>